<comment type="catalytic activity">
    <reaction evidence="3">
        <text>O-succinyl-L-homoserine + hydrogen sulfide = L-homocysteine + succinate</text>
        <dbReference type="Rhea" id="RHEA:27826"/>
        <dbReference type="ChEBI" id="CHEBI:29919"/>
        <dbReference type="ChEBI" id="CHEBI:30031"/>
        <dbReference type="ChEBI" id="CHEBI:57661"/>
        <dbReference type="ChEBI" id="CHEBI:58199"/>
    </reaction>
</comment>
<dbReference type="InterPro" id="IPR000277">
    <property type="entry name" value="Cys/Met-Metab_PyrdxlP-dep_enz"/>
</dbReference>
<keyword evidence="3" id="KW-0486">Methionine biosynthesis</keyword>
<dbReference type="PANTHER" id="PTHR11808">
    <property type="entry name" value="TRANS-SULFURATION ENZYME FAMILY MEMBER"/>
    <property type="match status" value="1"/>
</dbReference>
<evidence type="ECO:0000256" key="2">
    <source>
        <dbReference type="ARBA" id="ARBA00022898"/>
    </source>
</evidence>
<dbReference type="HOGENOM" id="CLU_018986_2_0_5"/>
<keyword evidence="3" id="KW-0028">Amino-acid biosynthesis</keyword>
<keyword evidence="2 3" id="KW-0663">Pyridoxal phosphate</keyword>
<dbReference type="GO" id="GO:0016846">
    <property type="term" value="F:carbon-sulfur lyase activity"/>
    <property type="evidence" value="ECO:0007669"/>
    <property type="project" value="TreeGrafter"/>
</dbReference>
<proteinExistence type="inferred from homology"/>
<dbReference type="Pfam" id="PF01053">
    <property type="entry name" value="Cys_Met_Meta_PP"/>
    <property type="match status" value="1"/>
</dbReference>
<dbReference type="Gene3D" id="3.40.640.10">
    <property type="entry name" value="Type I PLP-dependent aspartate aminotransferase-like (Major domain)"/>
    <property type="match status" value="1"/>
</dbReference>
<feature type="modified residue" description="N6-(pyridoxal phosphate)lysine" evidence="3 4">
    <location>
        <position position="210"/>
    </location>
</feature>
<protein>
    <recommendedName>
        <fullName evidence="3">O-succinylhomoserine sulfhydrylase</fullName>
        <shortName evidence="3">OSH sulfhydrylase</shortName>
        <shortName evidence="3">OSHS sulfhydrylase</shortName>
        <ecNumber evidence="3">2.5.1.-</ecNumber>
    </recommendedName>
</protein>
<evidence type="ECO:0000313" key="6">
    <source>
        <dbReference type="EMBL" id="ABK44450.1"/>
    </source>
</evidence>
<dbReference type="CDD" id="cd00614">
    <property type="entry name" value="CGS_like"/>
    <property type="match status" value="1"/>
</dbReference>
<dbReference type="eggNOG" id="COG0626">
    <property type="taxonomic scope" value="Bacteria"/>
</dbReference>
<dbReference type="NCBIfam" id="NF006003">
    <property type="entry name" value="PRK08133.1"/>
    <property type="match status" value="1"/>
</dbReference>
<evidence type="ECO:0000256" key="5">
    <source>
        <dbReference type="RuleBase" id="RU362118"/>
    </source>
</evidence>
<comment type="cofactor">
    <cofactor evidence="1 3 5">
        <name>pyridoxal 5'-phosphate</name>
        <dbReference type="ChEBI" id="CHEBI:597326"/>
    </cofactor>
</comment>
<sequence>MENGKTRYGKNTRALHAGLHASDARENSLAMHVTSSFFFNSAGQAAAVFGDEEEGNIYSRFSNPTVEAFEQRLAELEEGEACVATASGMAAIFGVFMQLLQQGDHLILSRSVFGSTINVAKNYLTKFGIQIDFVGLADMDGWRRAIRPNTKMFYLESPANPTLEMADLAALGQLAKEHGIKMVVDNVFCTPILQNPLNLGAHLVVHSATKYLDGQGRVLGGGIVGDVELIEGPMRTYMRNAGPALSPFNAWVLYKGLETLGLRVERHCANAMQVAQALFERADTTHKVRYPGLESHPQHGLACQQMRGFGGVLCLDLEDRARAYAFMDRLQLATITANLGDSKTLVTHPASTTHARVPQKERIEAGIGEGLVRFSIGLEDAQDIVDDLMQALPSVA</sequence>
<dbReference type="FunFam" id="3.40.640.10:FF:000046">
    <property type="entry name" value="Cystathionine gamma-lyase"/>
    <property type="match status" value="1"/>
</dbReference>
<dbReference type="UniPathway" id="UPA00051">
    <property type="reaction ID" value="UER00449"/>
</dbReference>
<reference evidence="6 7" key="2">
    <citation type="journal article" date="2012" name="Int. J. Syst. Evol. Microbiol.">
        <title>Magnetococcus marinus gen. nov., sp. nov., a marine, magnetotactic bacterium that represents a novel lineage (Magnetococcaceae fam. nov.; Magnetococcales ord. nov.) at the base of the Alphaproteobacteria.</title>
        <authorList>
            <person name="Bazylinski D.A."/>
            <person name="Williams T.J."/>
            <person name="Lefevre C.T."/>
            <person name="Berg R.J."/>
            <person name="Zhang C.L."/>
            <person name="Bowser S.S."/>
            <person name="Dean A.J."/>
            <person name="Beveridge T.J."/>
        </authorList>
    </citation>
    <scope>NUCLEOTIDE SEQUENCE [LARGE SCALE GENOMIC DNA]</scope>
    <source>
        <strain evidence="7">ATCC BAA-1437 / JCM 17883 / MC-1</strain>
    </source>
</reference>
<dbReference type="GO" id="GO:0071266">
    <property type="term" value="P:'de novo' L-methionine biosynthetic process"/>
    <property type="evidence" value="ECO:0007669"/>
    <property type="project" value="UniProtKB-UniRule"/>
</dbReference>
<dbReference type="InterPro" id="IPR015424">
    <property type="entry name" value="PyrdxlP-dep_Trfase"/>
</dbReference>
<dbReference type="InterPro" id="IPR015421">
    <property type="entry name" value="PyrdxlP-dep_Trfase_major"/>
</dbReference>
<dbReference type="InterPro" id="IPR006234">
    <property type="entry name" value="O-succ-hSer_sulfhydrylase"/>
</dbReference>
<dbReference type="SUPFAM" id="SSF53383">
    <property type="entry name" value="PLP-dependent transferases"/>
    <property type="match status" value="1"/>
</dbReference>
<dbReference type="KEGG" id="mgm:Mmc1_1942"/>
<dbReference type="PANTHER" id="PTHR11808:SF80">
    <property type="entry name" value="CYSTATHIONINE GAMMA-LYASE"/>
    <property type="match status" value="1"/>
</dbReference>
<dbReference type="GO" id="GO:0005737">
    <property type="term" value="C:cytoplasm"/>
    <property type="evidence" value="ECO:0007669"/>
    <property type="project" value="TreeGrafter"/>
</dbReference>
<dbReference type="EC" id="2.5.1.-" evidence="3"/>
<comment type="similarity">
    <text evidence="3">Belongs to the trans-sulfuration enzymes family. MetZ subfamily.</text>
</comment>
<dbReference type="EMBL" id="CP000471">
    <property type="protein sequence ID" value="ABK44450.1"/>
    <property type="molecule type" value="Genomic_DNA"/>
</dbReference>
<dbReference type="InterPro" id="IPR015422">
    <property type="entry name" value="PyrdxlP-dep_Trfase_small"/>
</dbReference>
<reference evidence="7" key="1">
    <citation type="journal article" date="2009" name="Appl. Environ. Microbiol.">
        <title>Complete genome sequence of the chemolithoautotrophic marine magnetotactic coccus strain MC-1.</title>
        <authorList>
            <person name="Schubbe S."/>
            <person name="Williams T.J."/>
            <person name="Xie G."/>
            <person name="Kiss H.E."/>
            <person name="Brettin T.S."/>
            <person name="Martinez D."/>
            <person name="Ross C.A."/>
            <person name="Schuler D."/>
            <person name="Cox B.L."/>
            <person name="Nealson K.H."/>
            <person name="Bazylinski D.A."/>
        </authorList>
    </citation>
    <scope>NUCLEOTIDE SEQUENCE [LARGE SCALE GENOMIC DNA]</scope>
    <source>
        <strain evidence="7">ATCC BAA-1437 / JCM 17883 / MC-1</strain>
    </source>
</reference>
<evidence type="ECO:0000256" key="3">
    <source>
        <dbReference type="HAMAP-Rule" id="MF_02056"/>
    </source>
</evidence>
<dbReference type="PIRSF" id="PIRSF001434">
    <property type="entry name" value="CGS"/>
    <property type="match status" value="1"/>
</dbReference>
<dbReference type="STRING" id="156889.Mmc1_1942"/>
<evidence type="ECO:0000256" key="4">
    <source>
        <dbReference type="PIRSR" id="PIRSR001434-2"/>
    </source>
</evidence>
<dbReference type="GO" id="GO:0030170">
    <property type="term" value="F:pyridoxal phosphate binding"/>
    <property type="evidence" value="ECO:0007669"/>
    <property type="project" value="UniProtKB-UniRule"/>
</dbReference>
<keyword evidence="3 6" id="KW-0808">Transferase</keyword>
<accession>A0L907</accession>
<dbReference type="Proteomes" id="UP000002586">
    <property type="component" value="Chromosome"/>
</dbReference>
<organism evidence="6 7">
    <name type="scientific">Magnetococcus marinus (strain ATCC BAA-1437 / JCM 17883 / MC-1)</name>
    <dbReference type="NCBI Taxonomy" id="156889"/>
    <lineage>
        <taxon>Bacteria</taxon>
        <taxon>Pseudomonadati</taxon>
        <taxon>Pseudomonadota</taxon>
        <taxon>Magnetococcia</taxon>
        <taxon>Magnetococcales</taxon>
        <taxon>Magnetococcaceae</taxon>
        <taxon>Magnetococcus</taxon>
    </lineage>
</organism>
<gene>
    <name evidence="3" type="primary">metZ</name>
    <name evidence="6" type="ordered locus">Mmc1_1942</name>
</gene>
<dbReference type="HAMAP" id="MF_02056">
    <property type="entry name" value="MetZ"/>
    <property type="match status" value="1"/>
</dbReference>
<comment type="pathway">
    <text evidence="3">Amino-acid biosynthesis; L-methionine biosynthesis via de novo pathway; L-homocysteine from O-succinyl-L-homoserine: step 1/1.</text>
</comment>
<dbReference type="Gene3D" id="3.90.1150.10">
    <property type="entry name" value="Aspartate Aminotransferase, domain 1"/>
    <property type="match status" value="1"/>
</dbReference>
<dbReference type="GO" id="GO:0019346">
    <property type="term" value="P:transsulfuration"/>
    <property type="evidence" value="ECO:0007669"/>
    <property type="project" value="InterPro"/>
</dbReference>
<dbReference type="RefSeq" id="WP_011713594.1">
    <property type="nucleotide sequence ID" value="NC_008576.1"/>
</dbReference>
<dbReference type="AlphaFoldDB" id="A0L907"/>
<dbReference type="OrthoDB" id="7316598at2"/>
<comment type="subunit">
    <text evidence="3">Homotetramer.</text>
</comment>
<dbReference type="GO" id="GO:0071268">
    <property type="term" value="P:homocysteine biosynthetic process"/>
    <property type="evidence" value="ECO:0007669"/>
    <property type="project" value="InterPro"/>
</dbReference>
<evidence type="ECO:0000256" key="1">
    <source>
        <dbReference type="ARBA" id="ARBA00001933"/>
    </source>
</evidence>
<evidence type="ECO:0000313" key="7">
    <source>
        <dbReference type="Proteomes" id="UP000002586"/>
    </source>
</evidence>
<name>A0L907_MAGMM</name>
<dbReference type="GO" id="GO:0016765">
    <property type="term" value="F:transferase activity, transferring alkyl or aryl (other than methyl) groups"/>
    <property type="evidence" value="ECO:0007669"/>
    <property type="project" value="UniProtKB-UniRule"/>
</dbReference>
<keyword evidence="7" id="KW-1185">Reference proteome</keyword>
<comment type="function">
    <text evidence="3">Catalyzes the formation of L-homocysteine from O-succinyl-L-homoserine (OSHS) and hydrogen sulfide.</text>
</comment>